<dbReference type="Pfam" id="PF16925">
    <property type="entry name" value="TetR_C_13"/>
    <property type="match status" value="1"/>
</dbReference>
<dbReference type="Gene3D" id="1.10.357.10">
    <property type="entry name" value="Tetracycline Repressor, domain 2"/>
    <property type="match status" value="1"/>
</dbReference>
<dbReference type="InterPro" id="IPR001647">
    <property type="entry name" value="HTH_TetR"/>
</dbReference>
<dbReference type="Pfam" id="PF00440">
    <property type="entry name" value="TetR_N"/>
    <property type="match status" value="1"/>
</dbReference>
<dbReference type="EMBL" id="JARXVH010000018">
    <property type="protein sequence ID" value="MDH6220750.1"/>
    <property type="molecule type" value="Genomic_DNA"/>
</dbReference>
<accession>A0ABT6LY15</accession>
<dbReference type="PANTHER" id="PTHR47506:SF3">
    <property type="entry name" value="HTH-TYPE TRANSCRIPTIONAL REGULATOR LMRA"/>
    <property type="match status" value="1"/>
</dbReference>
<comment type="caution">
    <text evidence="6">The sequence shown here is derived from an EMBL/GenBank/DDBJ whole genome shotgun (WGS) entry which is preliminary data.</text>
</comment>
<protein>
    <submittedName>
        <fullName evidence="6">TetR/AcrR family transcriptional repressor of nem operon</fullName>
    </submittedName>
</protein>
<dbReference type="SUPFAM" id="SSF46689">
    <property type="entry name" value="Homeodomain-like"/>
    <property type="match status" value="1"/>
</dbReference>
<keyword evidence="7" id="KW-1185">Reference proteome</keyword>
<proteinExistence type="predicted"/>
<evidence type="ECO:0000256" key="1">
    <source>
        <dbReference type="ARBA" id="ARBA00023015"/>
    </source>
</evidence>
<gene>
    <name evidence="6" type="ORF">M2283_008092</name>
</gene>
<evidence type="ECO:0000256" key="4">
    <source>
        <dbReference type="PROSITE-ProRule" id="PRU00335"/>
    </source>
</evidence>
<sequence length="211" mass="23025">MATAPVVESASGQRLTRKGQQTYRRIVSEAAALMYERGVASTRIEDVQTAAGVSASQIYYYFGEKDGLVRAVIDHQCESVLGVHTPLLANLDSVEALEAWRDVILSIHRDGRNQQGCPMGRLTSELSRSAPEARADLLAGFNRWEEALRDGLRAMRARGELPDRVDPESFALALLAAVQGGLVLTQARRDTVALEASLNTLIDCLRGHADH</sequence>
<dbReference type="InterPro" id="IPR036271">
    <property type="entry name" value="Tet_transcr_reg_TetR-rel_C_sf"/>
</dbReference>
<dbReference type="PANTHER" id="PTHR47506">
    <property type="entry name" value="TRANSCRIPTIONAL REGULATORY PROTEIN"/>
    <property type="match status" value="1"/>
</dbReference>
<feature type="DNA-binding region" description="H-T-H motif" evidence="4">
    <location>
        <begin position="43"/>
        <end position="62"/>
    </location>
</feature>
<dbReference type="InterPro" id="IPR011075">
    <property type="entry name" value="TetR_C"/>
</dbReference>
<dbReference type="Proteomes" id="UP001160499">
    <property type="component" value="Unassembled WGS sequence"/>
</dbReference>
<dbReference type="PROSITE" id="PS50977">
    <property type="entry name" value="HTH_TETR_2"/>
    <property type="match status" value="1"/>
</dbReference>
<name>A0ABT6LY15_9ACTN</name>
<keyword evidence="1" id="KW-0805">Transcription regulation</keyword>
<dbReference type="InterPro" id="IPR009057">
    <property type="entry name" value="Homeodomain-like_sf"/>
</dbReference>
<evidence type="ECO:0000313" key="7">
    <source>
        <dbReference type="Proteomes" id="UP001160499"/>
    </source>
</evidence>
<dbReference type="SUPFAM" id="SSF48498">
    <property type="entry name" value="Tetracyclin repressor-like, C-terminal domain"/>
    <property type="match status" value="1"/>
</dbReference>
<evidence type="ECO:0000313" key="6">
    <source>
        <dbReference type="EMBL" id="MDH6220750.1"/>
    </source>
</evidence>
<reference evidence="6 7" key="1">
    <citation type="submission" date="2023-04" db="EMBL/GenBank/DDBJ databases">
        <title>Forest soil microbial communities from Buena Vista Peninsula, Colon Province, Panama.</title>
        <authorList>
            <person name="Bouskill N."/>
        </authorList>
    </citation>
    <scope>NUCLEOTIDE SEQUENCE [LARGE SCALE GENOMIC DNA]</scope>
    <source>
        <strain evidence="6 7">GGS1</strain>
    </source>
</reference>
<keyword evidence="2 4" id="KW-0238">DNA-binding</keyword>
<dbReference type="RefSeq" id="WP_280881510.1">
    <property type="nucleotide sequence ID" value="NZ_JARXVH010000018.1"/>
</dbReference>
<evidence type="ECO:0000256" key="2">
    <source>
        <dbReference type="ARBA" id="ARBA00023125"/>
    </source>
</evidence>
<dbReference type="PRINTS" id="PR00455">
    <property type="entry name" value="HTHTETR"/>
</dbReference>
<feature type="domain" description="HTH tetR-type" evidence="5">
    <location>
        <begin position="20"/>
        <end position="80"/>
    </location>
</feature>
<keyword evidence="3" id="KW-0804">Transcription</keyword>
<organism evidence="6 7">
    <name type="scientific">Streptomyces pseudovenezuelae</name>
    <dbReference type="NCBI Taxonomy" id="67350"/>
    <lineage>
        <taxon>Bacteria</taxon>
        <taxon>Bacillati</taxon>
        <taxon>Actinomycetota</taxon>
        <taxon>Actinomycetes</taxon>
        <taxon>Kitasatosporales</taxon>
        <taxon>Streptomycetaceae</taxon>
        <taxon>Streptomyces</taxon>
        <taxon>Streptomyces aurantiacus group</taxon>
    </lineage>
</organism>
<evidence type="ECO:0000256" key="3">
    <source>
        <dbReference type="ARBA" id="ARBA00023163"/>
    </source>
</evidence>
<evidence type="ECO:0000259" key="5">
    <source>
        <dbReference type="PROSITE" id="PS50977"/>
    </source>
</evidence>